<accession>A0A3R9P1C6</accession>
<protein>
    <submittedName>
        <fullName evidence="1">Uncharacterized protein</fullName>
    </submittedName>
</protein>
<gene>
    <name evidence="1" type="ORF">EDE15_4455</name>
</gene>
<sequence>MKFIQCSMCRRAAAWVIDKEVFCEGHKELVIETFGVDHFSIHRLTNEDDAFAIGGRFLKPKPIGKVATTPLGGAARCRKS</sequence>
<comment type="caution">
    <text evidence="1">The sequence shown here is derived from an EMBL/GenBank/DDBJ whole genome shotgun (WGS) entry which is preliminary data.</text>
</comment>
<dbReference type="OrthoDB" id="9843475at2"/>
<evidence type="ECO:0000313" key="1">
    <source>
        <dbReference type="EMBL" id="RSL18850.1"/>
    </source>
</evidence>
<keyword evidence="2" id="KW-1185">Reference proteome</keyword>
<organism evidence="1 2">
    <name type="scientific">Edaphobacter aggregans</name>
    <dbReference type="NCBI Taxonomy" id="570835"/>
    <lineage>
        <taxon>Bacteria</taxon>
        <taxon>Pseudomonadati</taxon>
        <taxon>Acidobacteriota</taxon>
        <taxon>Terriglobia</taxon>
        <taxon>Terriglobales</taxon>
        <taxon>Acidobacteriaceae</taxon>
        <taxon>Edaphobacter</taxon>
    </lineage>
</organism>
<proteinExistence type="predicted"/>
<dbReference type="Proteomes" id="UP000269669">
    <property type="component" value="Unassembled WGS sequence"/>
</dbReference>
<dbReference type="EMBL" id="RSDW01000001">
    <property type="protein sequence ID" value="RSL18850.1"/>
    <property type="molecule type" value="Genomic_DNA"/>
</dbReference>
<dbReference type="AlphaFoldDB" id="A0A3R9P1C6"/>
<name>A0A3R9P1C6_9BACT</name>
<reference evidence="1 2" key="1">
    <citation type="submission" date="2018-12" db="EMBL/GenBank/DDBJ databases">
        <title>Sequencing of bacterial isolates from soil warming experiment in Harvard Forest, Massachusetts, USA.</title>
        <authorList>
            <person name="Deangelis K."/>
        </authorList>
    </citation>
    <scope>NUCLEOTIDE SEQUENCE [LARGE SCALE GENOMIC DNA]</scope>
    <source>
        <strain evidence="1 2">EB153</strain>
    </source>
</reference>
<evidence type="ECO:0000313" key="2">
    <source>
        <dbReference type="Proteomes" id="UP000269669"/>
    </source>
</evidence>
<dbReference type="RefSeq" id="WP_125487149.1">
    <property type="nucleotide sequence ID" value="NZ_RSDW01000001.1"/>
</dbReference>